<dbReference type="AlphaFoldDB" id="T1B0Q6"/>
<dbReference type="InterPro" id="IPR047654">
    <property type="entry name" value="IS1634_transpos"/>
</dbReference>
<dbReference type="InterPro" id="IPR002559">
    <property type="entry name" value="Transposase_11"/>
</dbReference>
<feature type="domain" description="Transposase IS4-like" evidence="1">
    <location>
        <begin position="183"/>
        <end position="464"/>
    </location>
</feature>
<dbReference type="GO" id="GO:0004803">
    <property type="term" value="F:transposase activity"/>
    <property type="evidence" value="ECO:0007669"/>
    <property type="project" value="InterPro"/>
</dbReference>
<reference evidence="3" key="2">
    <citation type="journal article" date="2014" name="ISME J.">
        <title>Microbial stratification in low pH oxic and suboxic macroscopic growths along an acid mine drainage.</title>
        <authorList>
            <person name="Mendez-Garcia C."/>
            <person name="Mesa V."/>
            <person name="Sprenger R.R."/>
            <person name="Richter M."/>
            <person name="Diez M.S."/>
            <person name="Solano J."/>
            <person name="Bargiela R."/>
            <person name="Golyshina O.V."/>
            <person name="Manteca A."/>
            <person name="Ramos J.L."/>
            <person name="Gallego J.R."/>
            <person name="Llorente I."/>
            <person name="Martins Dos Santos V.A."/>
            <person name="Jensen O.N."/>
            <person name="Pelaez A.I."/>
            <person name="Sanchez J."/>
            <person name="Ferrer M."/>
        </authorList>
    </citation>
    <scope>NUCLEOTIDE SEQUENCE</scope>
</reference>
<accession>T1B0Q6</accession>
<evidence type="ECO:0000313" key="2">
    <source>
        <dbReference type="EMBL" id="EQD47028.1"/>
    </source>
</evidence>
<dbReference type="Pfam" id="PF01609">
    <property type="entry name" value="DDE_Tnp_1"/>
    <property type="match status" value="1"/>
</dbReference>
<sequence length="555" mass="64113">MHFEWRKSRGHRYLFIVENQWTDKGPRRKWQLYVGTPETLHRRLSRRGDVQLKTFPFGKAAALLHAATETGLLEILDRRISRRDQDGLTVGQYLFLQMVGRVERPLSREQMAEWFPTSALPILWNSRARPSGRTLRRYLERLLGTGRTTEGGQPILTRAIIRQVEEDLFRAILSKGIPPKWLLFDTTNFYTYHRERRFSKKGHSKERRADKNLTGLGLVTLGAIPVLSEVYGGNEADPQVFARVFEALQVRLERLEVDTEAMALVFDRGVNSTENFDEVLGAMHVIAALNRHDARTLLTTPLAEFHEVAKDGEGKPILGFPASWEGFGRSWRALVVYRAATARHQEERWEKTKAKVLTQVEQWQASLRRGAPGRSQKALLRKLVELIPKDYHGIFDYGVERKDGKFWPTCDIPKEAEARLRSSFGRTTLITDFSEERLSDEEFVRGYVARWEVEEDFQWLKDRFVLSVKPVWVWSDASVPGHVFLCVMGLMLLRYLQWEVRELDLSMKELLDALGSIRVAAVKTDGGRPELVVESMNRHQARVFEELHLGKLIPR</sequence>
<organism evidence="3">
    <name type="scientific">mine drainage metagenome</name>
    <dbReference type="NCBI Taxonomy" id="410659"/>
    <lineage>
        <taxon>unclassified sequences</taxon>
        <taxon>metagenomes</taxon>
        <taxon>ecological metagenomes</taxon>
    </lineage>
</organism>
<dbReference type="InterPro" id="IPR012337">
    <property type="entry name" value="RNaseH-like_sf"/>
</dbReference>
<dbReference type="GO" id="GO:0003677">
    <property type="term" value="F:DNA binding"/>
    <property type="evidence" value="ECO:0007669"/>
    <property type="project" value="InterPro"/>
</dbReference>
<dbReference type="EMBL" id="AUZZ01002003">
    <property type="protein sequence ID" value="EQD62148.1"/>
    <property type="molecule type" value="Genomic_DNA"/>
</dbReference>
<name>T1B0Q6_9ZZZZ</name>
<dbReference type="NCBIfam" id="NF033559">
    <property type="entry name" value="transpos_IS1634"/>
    <property type="match status" value="1"/>
</dbReference>
<protein>
    <submittedName>
        <fullName evidence="3">Transposase IS4 family protein</fullName>
    </submittedName>
</protein>
<dbReference type="EMBL" id="AUZY01008205">
    <property type="protein sequence ID" value="EQD47028.1"/>
    <property type="molecule type" value="Genomic_DNA"/>
</dbReference>
<dbReference type="PANTHER" id="PTHR34614">
    <property type="match status" value="1"/>
</dbReference>
<comment type="caution">
    <text evidence="3">The sequence shown here is derived from an EMBL/GenBank/DDBJ whole genome shotgun (WGS) entry which is preliminary data.</text>
</comment>
<gene>
    <name evidence="2" type="ORF">B1B_12521</name>
    <name evidence="3" type="ORF">B2A_02974</name>
</gene>
<proteinExistence type="predicted"/>
<evidence type="ECO:0000259" key="1">
    <source>
        <dbReference type="Pfam" id="PF01609"/>
    </source>
</evidence>
<reference evidence="3" key="1">
    <citation type="submission" date="2013-08" db="EMBL/GenBank/DDBJ databases">
        <authorList>
            <person name="Mendez C."/>
            <person name="Richter M."/>
            <person name="Ferrer M."/>
            <person name="Sanchez J."/>
        </authorList>
    </citation>
    <scope>NUCLEOTIDE SEQUENCE</scope>
</reference>
<dbReference type="GO" id="GO:0006313">
    <property type="term" value="P:DNA transposition"/>
    <property type="evidence" value="ECO:0007669"/>
    <property type="project" value="InterPro"/>
</dbReference>
<dbReference type="SUPFAM" id="SSF53098">
    <property type="entry name" value="Ribonuclease H-like"/>
    <property type="match status" value="1"/>
</dbReference>
<dbReference type="PANTHER" id="PTHR34614:SF2">
    <property type="entry name" value="TRANSPOSASE IS4-LIKE DOMAIN-CONTAINING PROTEIN"/>
    <property type="match status" value="1"/>
</dbReference>
<evidence type="ECO:0000313" key="3">
    <source>
        <dbReference type="EMBL" id="EQD62148.1"/>
    </source>
</evidence>